<name>A0AAV5T7X0_9BILA</name>
<dbReference type="EMBL" id="BTSX01000003">
    <property type="protein sequence ID" value="GMS90497.1"/>
    <property type="molecule type" value="Genomic_DNA"/>
</dbReference>
<proteinExistence type="predicted"/>
<evidence type="ECO:0000313" key="2">
    <source>
        <dbReference type="Proteomes" id="UP001432027"/>
    </source>
</evidence>
<evidence type="ECO:0000313" key="1">
    <source>
        <dbReference type="EMBL" id="GMS90497.1"/>
    </source>
</evidence>
<dbReference type="AlphaFoldDB" id="A0AAV5T7X0"/>
<gene>
    <name evidence="1" type="ORF">PENTCL1PPCAC_12672</name>
</gene>
<organism evidence="1 2">
    <name type="scientific">Pristionchus entomophagus</name>
    <dbReference type="NCBI Taxonomy" id="358040"/>
    <lineage>
        <taxon>Eukaryota</taxon>
        <taxon>Metazoa</taxon>
        <taxon>Ecdysozoa</taxon>
        <taxon>Nematoda</taxon>
        <taxon>Chromadorea</taxon>
        <taxon>Rhabditida</taxon>
        <taxon>Rhabditina</taxon>
        <taxon>Diplogasteromorpha</taxon>
        <taxon>Diplogasteroidea</taxon>
        <taxon>Neodiplogasteridae</taxon>
        <taxon>Pristionchus</taxon>
    </lineage>
</organism>
<feature type="non-terminal residue" evidence="1">
    <location>
        <position position="103"/>
    </location>
</feature>
<accession>A0AAV5T7X0</accession>
<sequence>MTPLFQHSIVRRNFQLIQSLDGSYRAQYLFHNDDTVMATYMSFVNEESLNSFFDGCPIEIVKAFAIEWVFDNCFLFKSYKSQLLKVKPTVHEYIALFGLSLWN</sequence>
<keyword evidence="2" id="KW-1185">Reference proteome</keyword>
<comment type="caution">
    <text evidence="1">The sequence shown here is derived from an EMBL/GenBank/DDBJ whole genome shotgun (WGS) entry which is preliminary data.</text>
</comment>
<dbReference type="Proteomes" id="UP001432027">
    <property type="component" value="Unassembled WGS sequence"/>
</dbReference>
<reference evidence="1" key="1">
    <citation type="submission" date="2023-10" db="EMBL/GenBank/DDBJ databases">
        <title>Genome assembly of Pristionchus species.</title>
        <authorList>
            <person name="Yoshida K."/>
            <person name="Sommer R.J."/>
        </authorList>
    </citation>
    <scope>NUCLEOTIDE SEQUENCE</scope>
    <source>
        <strain evidence="1">RS0144</strain>
    </source>
</reference>
<protein>
    <submittedName>
        <fullName evidence="1">Uncharacterized protein</fullName>
    </submittedName>
</protein>